<dbReference type="Proteomes" id="UP000536509">
    <property type="component" value="Unassembled WGS sequence"/>
</dbReference>
<dbReference type="AlphaFoldDB" id="A0A7Y3R7P4"/>
<feature type="transmembrane region" description="Helical" evidence="1">
    <location>
        <begin position="12"/>
        <end position="31"/>
    </location>
</feature>
<organism evidence="3 4">
    <name type="scientific">Flavobacterium rivulicola</name>
    <dbReference type="NCBI Taxonomy" id="2732161"/>
    <lineage>
        <taxon>Bacteria</taxon>
        <taxon>Pseudomonadati</taxon>
        <taxon>Bacteroidota</taxon>
        <taxon>Flavobacteriia</taxon>
        <taxon>Flavobacteriales</taxon>
        <taxon>Flavobacteriaceae</taxon>
        <taxon>Flavobacterium</taxon>
    </lineage>
</organism>
<reference evidence="3 4" key="1">
    <citation type="submission" date="2020-05" db="EMBL/GenBank/DDBJ databases">
        <title>Draft genome of Flavobacterium sp. IMCC34852.</title>
        <authorList>
            <person name="Song J."/>
            <person name="Cho J.-C."/>
        </authorList>
    </citation>
    <scope>NUCLEOTIDE SEQUENCE [LARGE SCALE GENOMIC DNA]</scope>
    <source>
        <strain evidence="3 4">IMCC34852</strain>
    </source>
</reference>
<keyword evidence="1" id="KW-0472">Membrane</keyword>
<evidence type="ECO:0000313" key="4">
    <source>
        <dbReference type="Proteomes" id="UP000536509"/>
    </source>
</evidence>
<protein>
    <submittedName>
        <fullName evidence="3">VanZ family protein</fullName>
    </submittedName>
</protein>
<comment type="caution">
    <text evidence="3">The sequence shown here is derived from an EMBL/GenBank/DDBJ whole genome shotgun (WGS) entry which is preliminary data.</text>
</comment>
<evidence type="ECO:0000313" key="3">
    <source>
        <dbReference type="EMBL" id="NNT71366.1"/>
    </source>
</evidence>
<sequence length="96" mass="11134">MPKITISGYDKYGHFFFHFVFTLLWGYYFLLKQQQLSFRNLLGIVIVSLAYGILIEFLQENFTQTRQADVLDVLANFTGAVTALSVFVFLKKIKKV</sequence>
<dbReference type="RefSeq" id="WP_171221544.1">
    <property type="nucleotide sequence ID" value="NZ_CP121446.1"/>
</dbReference>
<keyword evidence="1" id="KW-1133">Transmembrane helix</keyword>
<name>A0A7Y3R7P4_9FLAO</name>
<gene>
    <name evidence="3" type="primary">vanZ</name>
    <name evidence="3" type="ORF">HKT18_03965</name>
</gene>
<feature type="domain" description="VanZ-like" evidence="2">
    <location>
        <begin position="17"/>
        <end position="90"/>
    </location>
</feature>
<dbReference type="NCBIfam" id="NF037970">
    <property type="entry name" value="vanZ_1"/>
    <property type="match status" value="1"/>
</dbReference>
<keyword evidence="1" id="KW-0812">Transmembrane</keyword>
<dbReference type="PANTHER" id="PTHR28008">
    <property type="entry name" value="DOMAIN PROTEIN, PUTATIVE (AFU_ORTHOLOGUE AFUA_3G10980)-RELATED"/>
    <property type="match status" value="1"/>
</dbReference>
<feature type="transmembrane region" description="Helical" evidence="1">
    <location>
        <begin position="38"/>
        <end position="58"/>
    </location>
</feature>
<accession>A0A7Y3R7P4</accession>
<keyword evidence="4" id="KW-1185">Reference proteome</keyword>
<dbReference type="PANTHER" id="PTHR28008:SF1">
    <property type="entry name" value="DOMAIN PROTEIN, PUTATIVE (AFU_ORTHOLOGUE AFUA_3G10980)-RELATED"/>
    <property type="match status" value="1"/>
</dbReference>
<dbReference type="EMBL" id="JABEVX010000001">
    <property type="protein sequence ID" value="NNT71366.1"/>
    <property type="molecule type" value="Genomic_DNA"/>
</dbReference>
<evidence type="ECO:0000256" key="1">
    <source>
        <dbReference type="SAM" id="Phobius"/>
    </source>
</evidence>
<proteinExistence type="predicted"/>
<dbReference type="Pfam" id="PF04892">
    <property type="entry name" value="VanZ"/>
    <property type="match status" value="1"/>
</dbReference>
<dbReference type="InterPro" id="IPR006976">
    <property type="entry name" value="VanZ-like"/>
</dbReference>
<evidence type="ECO:0000259" key="2">
    <source>
        <dbReference type="Pfam" id="PF04892"/>
    </source>
</evidence>
<feature type="transmembrane region" description="Helical" evidence="1">
    <location>
        <begin position="70"/>
        <end position="90"/>
    </location>
</feature>